<evidence type="ECO:0000259" key="8">
    <source>
        <dbReference type="PROSITE" id="PS50111"/>
    </source>
</evidence>
<name>A0A9X3CHL7_9VIBR</name>
<dbReference type="GO" id="GO:0006935">
    <property type="term" value="P:chemotaxis"/>
    <property type="evidence" value="ECO:0007669"/>
    <property type="project" value="InterPro"/>
</dbReference>
<protein>
    <submittedName>
        <fullName evidence="10">Methyl-accepting chemotaxis protein</fullName>
    </submittedName>
</protein>
<keyword evidence="2" id="KW-0812">Transmembrane</keyword>
<gene>
    <name evidence="10" type="ORF">MD483_19360</name>
</gene>
<keyword evidence="5 7" id="KW-0807">Transducer</keyword>
<accession>A0A9X3CHL7</accession>
<feature type="domain" description="Methyl-accepting transducer" evidence="8">
    <location>
        <begin position="357"/>
        <end position="593"/>
    </location>
</feature>
<dbReference type="PROSITE" id="PS50111">
    <property type="entry name" value="CHEMOTAXIS_TRANSDUC_2"/>
    <property type="match status" value="1"/>
</dbReference>
<dbReference type="AlphaFoldDB" id="A0A9X3CHL7"/>
<dbReference type="Pfam" id="PF00015">
    <property type="entry name" value="MCPsignal"/>
    <property type="match status" value="1"/>
</dbReference>
<evidence type="ECO:0000313" key="10">
    <source>
        <dbReference type="EMBL" id="MCW8335974.1"/>
    </source>
</evidence>
<sequence>ELKTTVSDNPTQVKRLGEIEQTINDWLANVTEPVIQLRREIGHAKTMDDVSDLIAEARGKVFFDKFRSQITLFTEREEKLLAERQAVNRSKFDDSVLTLVTLNEQGYLDKPDSEALMNSFSELSSATDWVNHTYKVMASAQDVLAAAVDMETGMRGYLLAGREEFLEPYRQGSSRFKQLVAALKQTVGDNPQQVALLEEMNTTISSWQADVVDPMLTLRREIGDSKTMNDMAKLVGEARGKVYFDRFRGQISEFVAMEDELMVERQAAAVGAAKTAETTIMLGTLLAIALGVGISWVVLRAITEPVKQVAIGLESLAKGDLTNTLDIDSKDELGAMAASYNQAVEKTNRAILEVLQTTDEVVDGSMAISQANTHMSQELGLQSEKIAQISSSIEQMSHSIQEVAAKSSEATANAQEAGVTANSGGKVVQNTIEGMNSINEAVTASSNSVSELGKRGAEIGEIINVIKEIAEQTNLLALNAAIEAARAGEAGRGFAVVADEVRALADRTTTATEEIGQSIVAIQNETTQAVERMKVGAEQVSEGLALVKKAGVSLDEIVDGAQNVANMIDSIAAAAEEQSVASGEVSKNVESVSEVSMLANEQANLAANSAKTLEHKADALKRLVNQFKV</sequence>
<evidence type="ECO:0000256" key="3">
    <source>
        <dbReference type="ARBA" id="ARBA00022989"/>
    </source>
</evidence>
<dbReference type="GO" id="GO:0016020">
    <property type="term" value="C:membrane"/>
    <property type="evidence" value="ECO:0007669"/>
    <property type="project" value="UniProtKB-SubCell"/>
</dbReference>
<dbReference type="Proteomes" id="UP001155586">
    <property type="component" value="Unassembled WGS sequence"/>
</dbReference>
<evidence type="ECO:0000256" key="4">
    <source>
        <dbReference type="ARBA" id="ARBA00023136"/>
    </source>
</evidence>
<dbReference type="PANTHER" id="PTHR32089:SF119">
    <property type="entry name" value="METHYL-ACCEPTING CHEMOTAXIS PROTEIN CTPL"/>
    <property type="match status" value="1"/>
</dbReference>
<dbReference type="CDD" id="cd06225">
    <property type="entry name" value="HAMP"/>
    <property type="match status" value="1"/>
</dbReference>
<keyword evidence="4" id="KW-0472">Membrane</keyword>
<dbReference type="GO" id="GO:0007165">
    <property type="term" value="P:signal transduction"/>
    <property type="evidence" value="ECO:0007669"/>
    <property type="project" value="UniProtKB-KW"/>
</dbReference>
<dbReference type="Gene3D" id="6.10.340.10">
    <property type="match status" value="1"/>
</dbReference>
<dbReference type="PROSITE" id="PS50885">
    <property type="entry name" value="HAMP"/>
    <property type="match status" value="1"/>
</dbReference>
<dbReference type="InterPro" id="IPR007891">
    <property type="entry name" value="CHASE3"/>
</dbReference>
<dbReference type="CDD" id="cd11386">
    <property type="entry name" value="MCP_signal"/>
    <property type="match status" value="1"/>
</dbReference>
<proteinExistence type="inferred from homology"/>
<dbReference type="InterPro" id="IPR004089">
    <property type="entry name" value="MCPsignal_dom"/>
</dbReference>
<dbReference type="GO" id="GO:0004888">
    <property type="term" value="F:transmembrane signaling receptor activity"/>
    <property type="evidence" value="ECO:0007669"/>
    <property type="project" value="InterPro"/>
</dbReference>
<comment type="subcellular location">
    <subcellularLocation>
        <location evidence="1">Membrane</location>
        <topology evidence="1">Multi-pass membrane protein</topology>
    </subcellularLocation>
</comment>
<reference evidence="10" key="1">
    <citation type="submission" date="2022-02" db="EMBL/GenBank/DDBJ databases">
        <title>Vibrio sp. nov., a new bacterium isolated from Bohai sea, China.</title>
        <authorList>
            <person name="Yuan Y."/>
        </authorList>
    </citation>
    <scope>NUCLEOTIDE SEQUENCE</scope>
    <source>
        <strain evidence="10">DBSS07</strain>
    </source>
</reference>
<dbReference type="EMBL" id="JAKRRX010000162">
    <property type="protein sequence ID" value="MCW8335974.1"/>
    <property type="molecule type" value="Genomic_DNA"/>
</dbReference>
<feature type="non-terminal residue" evidence="10">
    <location>
        <position position="1"/>
    </location>
</feature>
<dbReference type="InterPro" id="IPR004090">
    <property type="entry name" value="Chemotax_Me-accpt_rcpt"/>
</dbReference>
<dbReference type="Pfam" id="PF00672">
    <property type="entry name" value="HAMP"/>
    <property type="match status" value="1"/>
</dbReference>
<feature type="domain" description="HAMP" evidence="9">
    <location>
        <begin position="300"/>
        <end position="352"/>
    </location>
</feature>
<dbReference type="InterPro" id="IPR003660">
    <property type="entry name" value="HAMP_dom"/>
</dbReference>
<dbReference type="FunFam" id="1.10.287.950:FF:000001">
    <property type="entry name" value="Methyl-accepting chemotaxis sensory transducer"/>
    <property type="match status" value="1"/>
</dbReference>
<evidence type="ECO:0000256" key="7">
    <source>
        <dbReference type="PROSITE-ProRule" id="PRU00284"/>
    </source>
</evidence>
<dbReference type="CDD" id="cd19410">
    <property type="entry name" value="HK9-like_sensor"/>
    <property type="match status" value="1"/>
</dbReference>
<evidence type="ECO:0000259" key="9">
    <source>
        <dbReference type="PROSITE" id="PS50885"/>
    </source>
</evidence>
<dbReference type="SUPFAM" id="SSF58104">
    <property type="entry name" value="Methyl-accepting chemotaxis protein (MCP) signaling domain"/>
    <property type="match status" value="1"/>
</dbReference>
<dbReference type="RefSeq" id="WP_265689051.1">
    <property type="nucleotide sequence ID" value="NZ_JAKRRX010000162.1"/>
</dbReference>
<comment type="caution">
    <text evidence="10">The sequence shown here is derived from an EMBL/GenBank/DDBJ whole genome shotgun (WGS) entry which is preliminary data.</text>
</comment>
<keyword evidence="3" id="KW-1133">Transmembrane helix</keyword>
<dbReference type="PRINTS" id="PR00260">
    <property type="entry name" value="CHEMTRNSDUCR"/>
</dbReference>
<dbReference type="Pfam" id="PF05227">
    <property type="entry name" value="CHASE3"/>
    <property type="match status" value="2"/>
</dbReference>
<keyword evidence="11" id="KW-1185">Reference proteome</keyword>
<evidence type="ECO:0000256" key="1">
    <source>
        <dbReference type="ARBA" id="ARBA00004141"/>
    </source>
</evidence>
<evidence type="ECO:0000256" key="2">
    <source>
        <dbReference type="ARBA" id="ARBA00022692"/>
    </source>
</evidence>
<dbReference type="Gene3D" id="1.10.287.950">
    <property type="entry name" value="Methyl-accepting chemotaxis protein"/>
    <property type="match status" value="1"/>
</dbReference>
<dbReference type="PANTHER" id="PTHR32089">
    <property type="entry name" value="METHYL-ACCEPTING CHEMOTAXIS PROTEIN MCPB"/>
    <property type="match status" value="1"/>
</dbReference>
<evidence type="ECO:0000313" key="11">
    <source>
        <dbReference type="Proteomes" id="UP001155586"/>
    </source>
</evidence>
<dbReference type="SMART" id="SM00283">
    <property type="entry name" value="MA"/>
    <property type="match status" value="1"/>
</dbReference>
<dbReference type="SMART" id="SM00304">
    <property type="entry name" value="HAMP"/>
    <property type="match status" value="1"/>
</dbReference>
<organism evidence="10 11">
    <name type="scientific">Vibrio paucivorans</name>
    <dbReference type="NCBI Taxonomy" id="2829489"/>
    <lineage>
        <taxon>Bacteria</taxon>
        <taxon>Pseudomonadati</taxon>
        <taxon>Pseudomonadota</taxon>
        <taxon>Gammaproteobacteria</taxon>
        <taxon>Vibrionales</taxon>
        <taxon>Vibrionaceae</taxon>
        <taxon>Vibrio</taxon>
    </lineage>
</organism>
<comment type="similarity">
    <text evidence="6">Belongs to the methyl-accepting chemotaxis (MCP) protein family.</text>
</comment>
<evidence type="ECO:0000256" key="5">
    <source>
        <dbReference type="ARBA" id="ARBA00023224"/>
    </source>
</evidence>
<evidence type="ECO:0000256" key="6">
    <source>
        <dbReference type="ARBA" id="ARBA00029447"/>
    </source>
</evidence>